<evidence type="ECO:0000313" key="3">
    <source>
        <dbReference type="Proteomes" id="UP000653127"/>
    </source>
</evidence>
<evidence type="ECO:0000313" key="2">
    <source>
        <dbReference type="EMBL" id="MBC8545650.1"/>
    </source>
</evidence>
<reference evidence="2" key="1">
    <citation type="submission" date="2020-08" db="EMBL/GenBank/DDBJ databases">
        <title>Genome public.</title>
        <authorList>
            <person name="Liu C."/>
            <person name="Sun Q."/>
        </authorList>
    </citation>
    <scope>NUCLEOTIDE SEQUENCE</scope>
    <source>
        <strain evidence="2">NSJ-31</strain>
    </source>
</reference>
<dbReference type="EMBL" id="JACRST010000001">
    <property type="protein sequence ID" value="MBC8545650.1"/>
    <property type="molecule type" value="Genomic_DNA"/>
</dbReference>
<sequence>MREARHGWVPVGEAKIYYEVTGAGEPLVLLHGNGENLCYFDEQVPAFSQRYRVIAIDTRGHGRSTRGSGAFCFERFADDVAAVMDELDAEKAHLLGFSDGGNIALAFALRHPARLRSLILNGANLDPSGVKRAIQLPVTAGYYAARALGAVSKEARKKSEVLGLMVKYPHFKPSRLSAVHVPTLVIAGERDMIRPEHTELIARSIPGARLEIVPRADHFVAAKMPQIFNAIVLDFLHRLPTAQP</sequence>
<keyword evidence="3" id="KW-1185">Reference proteome</keyword>
<dbReference type="InterPro" id="IPR029058">
    <property type="entry name" value="AB_hydrolase_fold"/>
</dbReference>
<gene>
    <name evidence="2" type="ORF">H8711_01690</name>
</gene>
<dbReference type="PANTHER" id="PTHR43433">
    <property type="entry name" value="HYDROLASE, ALPHA/BETA FOLD FAMILY PROTEIN"/>
    <property type="match status" value="1"/>
</dbReference>
<keyword evidence="2" id="KW-0378">Hydrolase</keyword>
<dbReference type="AlphaFoldDB" id="A0A926DUR4"/>
<dbReference type="RefSeq" id="WP_249281801.1">
    <property type="nucleotide sequence ID" value="NZ_JACRST010000001.1"/>
</dbReference>
<evidence type="ECO:0000259" key="1">
    <source>
        <dbReference type="Pfam" id="PF00561"/>
    </source>
</evidence>
<accession>A0A926DUR4</accession>
<dbReference type="PRINTS" id="PR00111">
    <property type="entry name" value="ABHYDROLASE"/>
</dbReference>
<comment type="caution">
    <text evidence="2">The sequence shown here is derived from an EMBL/GenBank/DDBJ whole genome shotgun (WGS) entry which is preliminary data.</text>
</comment>
<feature type="domain" description="AB hydrolase-1" evidence="1">
    <location>
        <begin position="26"/>
        <end position="130"/>
    </location>
</feature>
<dbReference type="InterPro" id="IPR050471">
    <property type="entry name" value="AB_hydrolase"/>
</dbReference>
<dbReference type="Pfam" id="PF00561">
    <property type="entry name" value="Abhydrolase_1"/>
    <property type="match status" value="1"/>
</dbReference>
<dbReference type="GO" id="GO:0016787">
    <property type="term" value="F:hydrolase activity"/>
    <property type="evidence" value="ECO:0007669"/>
    <property type="project" value="UniProtKB-KW"/>
</dbReference>
<protein>
    <submittedName>
        <fullName evidence="2">Alpha/beta fold hydrolase</fullName>
    </submittedName>
</protein>
<dbReference type="Proteomes" id="UP000653127">
    <property type="component" value="Unassembled WGS sequence"/>
</dbReference>
<dbReference type="SUPFAM" id="SSF53474">
    <property type="entry name" value="alpha/beta-Hydrolases"/>
    <property type="match status" value="1"/>
</dbReference>
<name>A0A926DUR4_9FIRM</name>
<dbReference type="InterPro" id="IPR000073">
    <property type="entry name" value="AB_hydrolase_1"/>
</dbReference>
<organism evidence="2 3">
    <name type="scientific">Ligaoa zhengdingensis</name>
    <dbReference type="NCBI Taxonomy" id="2763658"/>
    <lineage>
        <taxon>Bacteria</taxon>
        <taxon>Bacillati</taxon>
        <taxon>Bacillota</taxon>
        <taxon>Clostridia</taxon>
        <taxon>Eubacteriales</taxon>
        <taxon>Oscillospiraceae</taxon>
        <taxon>Ligaoa</taxon>
    </lineage>
</organism>
<dbReference type="Gene3D" id="3.40.50.1820">
    <property type="entry name" value="alpha/beta hydrolase"/>
    <property type="match status" value="1"/>
</dbReference>
<proteinExistence type="predicted"/>
<dbReference type="PANTHER" id="PTHR43433:SF5">
    <property type="entry name" value="AB HYDROLASE-1 DOMAIN-CONTAINING PROTEIN"/>
    <property type="match status" value="1"/>
</dbReference>